<dbReference type="PROSITE" id="PS50931">
    <property type="entry name" value="HTH_LYSR"/>
    <property type="match status" value="1"/>
</dbReference>
<evidence type="ECO:0000313" key="6">
    <source>
        <dbReference type="EMBL" id="SFL43727.1"/>
    </source>
</evidence>
<dbReference type="PANTHER" id="PTHR30419">
    <property type="entry name" value="HTH-TYPE TRANSCRIPTIONAL REGULATOR YBHD"/>
    <property type="match status" value="1"/>
</dbReference>
<keyword evidence="4" id="KW-0804">Transcription</keyword>
<dbReference type="InterPro" id="IPR036390">
    <property type="entry name" value="WH_DNA-bd_sf"/>
</dbReference>
<organism evidence="6 7">
    <name type="scientific">Shimia aestuarii</name>
    <dbReference type="NCBI Taxonomy" id="254406"/>
    <lineage>
        <taxon>Bacteria</taxon>
        <taxon>Pseudomonadati</taxon>
        <taxon>Pseudomonadota</taxon>
        <taxon>Alphaproteobacteria</taxon>
        <taxon>Rhodobacterales</taxon>
        <taxon>Roseobacteraceae</taxon>
    </lineage>
</organism>
<reference evidence="6 7" key="1">
    <citation type="submission" date="2016-10" db="EMBL/GenBank/DDBJ databases">
        <authorList>
            <person name="de Groot N.N."/>
        </authorList>
    </citation>
    <scope>NUCLEOTIDE SEQUENCE [LARGE SCALE GENOMIC DNA]</scope>
    <source>
        <strain evidence="6 7">DSM 15283</strain>
    </source>
</reference>
<dbReference type="Gene3D" id="1.10.10.10">
    <property type="entry name" value="Winged helix-like DNA-binding domain superfamily/Winged helix DNA-binding domain"/>
    <property type="match status" value="1"/>
</dbReference>
<dbReference type="STRING" id="254406.SAMN04488042_101193"/>
<dbReference type="EMBL" id="FOTQ01000001">
    <property type="protein sequence ID" value="SFL43727.1"/>
    <property type="molecule type" value="Genomic_DNA"/>
</dbReference>
<dbReference type="Pfam" id="PF00126">
    <property type="entry name" value="HTH_1"/>
    <property type="match status" value="1"/>
</dbReference>
<dbReference type="Proteomes" id="UP000199144">
    <property type="component" value="Unassembled WGS sequence"/>
</dbReference>
<evidence type="ECO:0000313" key="7">
    <source>
        <dbReference type="Proteomes" id="UP000199144"/>
    </source>
</evidence>
<dbReference type="SUPFAM" id="SSF53850">
    <property type="entry name" value="Periplasmic binding protein-like II"/>
    <property type="match status" value="1"/>
</dbReference>
<dbReference type="Gene3D" id="3.40.190.290">
    <property type="match status" value="1"/>
</dbReference>
<name>A0A1I4HPM9_9RHOB</name>
<dbReference type="GO" id="GO:0003700">
    <property type="term" value="F:DNA-binding transcription factor activity"/>
    <property type="evidence" value="ECO:0007669"/>
    <property type="project" value="InterPro"/>
</dbReference>
<evidence type="ECO:0000256" key="2">
    <source>
        <dbReference type="ARBA" id="ARBA00023015"/>
    </source>
</evidence>
<gene>
    <name evidence="6" type="ORF">SAMN04488042_101193</name>
</gene>
<feature type="domain" description="HTH lysR-type" evidence="5">
    <location>
        <begin position="2"/>
        <end position="59"/>
    </location>
</feature>
<evidence type="ECO:0000259" key="5">
    <source>
        <dbReference type="PROSITE" id="PS50931"/>
    </source>
</evidence>
<dbReference type="InterPro" id="IPR050950">
    <property type="entry name" value="HTH-type_LysR_regulators"/>
</dbReference>
<dbReference type="Pfam" id="PF03466">
    <property type="entry name" value="LysR_substrate"/>
    <property type="match status" value="1"/>
</dbReference>
<evidence type="ECO:0000256" key="4">
    <source>
        <dbReference type="ARBA" id="ARBA00023163"/>
    </source>
</evidence>
<sequence>MISEKALKAVMSLAKTGSFQESARDLGVSNASLSRHVQQAESEVGFVLFRRGNTGCDLTPEGRAFLPLAKRLDDDMARFATRVSELRSSEQEHLRIGCGPLATRSLLTPVIRAFREQMPGTRLSVQVQALAEPIRLLDRGEVDIFVGDLSHTSGVEGLDIHVVRRREVRFVTRPGHPLQTGRPNRLKDLFRYPFLSPYMPRFWRARLTAAMGGGEEAEWAVERLPNVECDDYALLCDLIDGSDAVLAGMPEHFRDLEAAGLAQPVPIDTPLFWNICLSRRQETQNAAAQLFWELLQAQGKLRQAPAVVDEA</sequence>
<comment type="similarity">
    <text evidence="1">Belongs to the LysR transcriptional regulatory family.</text>
</comment>
<dbReference type="InterPro" id="IPR000847">
    <property type="entry name" value="LysR_HTH_N"/>
</dbReference>
<keyword evidence="2" id="KW-0805">Transcription regulation</keyword>
<dbReference type="RefSeq" id="WP_165609978.1">
    <property type="nucleotide sequence ID" value="NZ_FOTQ01000001.1"/>
</dbReference>
<dbReference type="InterPro" id="IPR005119">
    <property type="entry name" value="LysR_subst-bd"/>
</dbReference>
<dbReference type="AlphaFoldDB" id="A0A1I4HPM9"/>
<evidence type="ECO:0000256" key="3">
    <source>
        <dbReference type="ARBA" id="ARBA00023125"/>
    </source>
</evidence>
<keyword evidence="7" id="KW-1185">Reference proteome</keyword>
<dbReference type="GO" id="GO:0005829">
    <property type="term" value="C:cytosol"/>
    <property type="evidence" value="ECO:0007669"/>
    <property type="project" value="TreeGrafter"/>
</dbReference>
<protein>
    <submittedName>
        <fullName evidence="6">DNA-binding transcriptional regulator, LysR family</fullName>
    </submittedName>
</protein>
<proteinExistence type="inferred from homology"/>
<keyword evidence="3 6" id="KW-0238">DNA-binding</keyword>
<accession>A0A1I4HPM9</accession>
<evidence type="ECO:0000256" key="1">
    <source>
        <dbReference type="ARBA" id="ARBA00009437"/>
    </source>
</evidence>
<dbReference type="PANTHER" id="PTHR30419:SF30">
    <property type="entry name" value="LYSR FAMILY TRANSCRIPTIONAL REGULATOR"/>
    <property type="match status" value="1"/>
</dbReference>
<dbReference type="SUPFAM" id="SSF46785">
    <property type="entry name" value="Winged helix' DNA-binding domain"/>
    <property type="match status" value="1"/>
</dbReference>
<dbReference type="InterPro" id="IPR036388">
    <property type="entry name" value="WH-like_DNA-bd_sf"/>
</dbReference>
<dbReference type="GO" id="GO:0003677">
    <property type="term" value="F:DNA binding"/>
    <property type="evidence" value="ECO:0007669"/>
    <property type="project" value="UniProtKB-KW"/>
</dbReference>